<dbReference type="EMBL" id="RBXL01000001">
    <property type="protein sequence ID" value="RKT44222.1"/>
    <property type="molecule type" value="Genomic_DNA"/>
</dbReference>
<evidence type="ECO:0000256" key="1">
    <source>
        <dbReference type="SAM" id="SignalP"/>
    </source>
</evidence>
<protein>
    <recommendedName>
        <fullName evidence="4">Soluble cytochrome b562</fullName>
    </recommendedName>
</protein>
<sequence>MLNKCLVAALLVGMAAGASAQTDRVEHFKGLPADTLEQAVANFSEYNGKLRAILDKGDLEGQDLATVHELTYTLETALAKINAELTALAETLEEVHIASETADIDTVKTKGREYLSVAAEVID</sequence>
<evidence type="ECO:0000313" key="2">
    <source>
        <dbReference type="EMBL" id="RKT44222.1"/>
    </source>
</evidence>
<gene>
    <name evidence="2" type="ORF">BDD21_1599</name>
</gene>
<feature type="chain" id="PRO_5019780117" description="Soluble cytochrome b562" evidence="1">
    <location>
        <begin position="21"/>
        <end position="123"/>
    </location>
</feature>
<dbReference type="OrthoDB" id="5975812at2"/>
<comment type="caution">
    <text evidence="2">The sequence shown here is derived from an EMBL/GenBank/DDBJ whole genome shotgun (WGS) entry which is preliminary data.</text>
</comment>
<keyword evidence="1" id="KW-0732">Signal</keyword>
<organism evidence="2 3">
    <name type="scientific">Thiocapsa rosea</name>
    <dbReference type="NCBI Taxonomy" id="69360"/>
    <lineage>
        <taxon>Bacteria</taxon>
        <taxon>Pseudomonadati</taxon>
        <taxon>Pseudomonadota</taxon>
        <taxon>Gammaproteobacteria</taxon>
        <taxon>Chromatiales</taxon>
        <taxon>Chromatiaceae</taxon>
        <taxon>Thiocapsa</taxon>
    </lineage>
</organism>
<reference evidence="2 3" key="1">
    <citation type="submission" date="2018-10" db="EMBL/GenBank/DDBJ databases">
        <title>Genomic Encyclopedia of Archaeal and Bacterial Type Strains, Phase II (KMG-II): from individual species to whole genera.</title>
        <authorList>
            <person name="Goeker M."/>
        </authorList>
    </citation>
    <scope>NUCLEOTIDE SEQUENCE [LARGE SCALE GENOMIC DNA]</scope>
    <source>
        <strain evidence="2 3">DSM 235</strain>
    </source>
</reference>
<dbReference type="InterPro" id="IPR046634">
    <property type="entry name" value="DUF6746"/>
</dbReference>
<name>A0A495V499_9GAMM</name>
<feature type="signal peptide" evidence="1">
    <location>
        <begin position="1"/>
        <end position="20"/>
    </location>
</feature>
<accession>A0A495V499</accession>
<dbReference type="Pfam" id="PF20531">
    <property type="entry name" value="DUF6746"/>
    <property type="match status" value="1"/>
</dbReference>
<evidence type="ECO:0000313" key="3">
    <source>
        <dbReference type="Proteomes" id="UP000274556"/>
    </source>
</evidence>
<dbReference type="AlphaFoldDB" id="A0A495V499"/>
<dbReference type="RefSeq" id="WP_120799814.1">
    <property type="nucleotide sequence ID" value="NZ_RBXL01000001.1"/>
</dbReference>
<proteinExistence type="predicted"/>
<evidence type="ECO:0008006" key="4">
    <source>
        <dbReference type="Google" id="ProtNLM"/>
    </source>
</evidence>
<dbReference type="Proteomes" id="UP000274556">
    <property type="component" value="Unassembled WGS sequence"/>
</dbReference>
<keyword evidence="3" id="KW-1185">Reference proteome</keyword>